<keyword evidence="1" id="KW-0472">Membrane</keyword>
<evidence type="ECO:0000256" key="1">
    <source>
        <dbReference type="SAM" id="Phobius"/>
    </source>
</evidence>
<evidence type="ECO:0000313" key="3">
    <source>
        <dbReference type="Proteomes" id="UP000272428"/>
    </source>
</evidence>
<feature type="transmembrane region" description="Helical" evidence="1">
    <location>
        <begin position="107"/>
        <end position="126"/>
    </location>
</feature>
<dbReference type="AlphaFoldDB" id="A0A495SE27"/>
<feature type="transmembrane region" description="Helical" evidence="1">
    <location>
        <begin position="7"/>
        <end position="25"/>
    </location>
</feature>
<protein>
    <submittedName>
        <fullName evidence="2">Uncharacterized protein</fullName>
    </submittedName>
</protein>
<comment type="caution">
    <text evidence="2">The sequence shown here is derived from an EMBL/GenBank/DDBJ whole genome shotgun (WGS) entry which is preliminary data.</text>
</comment>
<evidence type="ECO:0000313" key="2">
    <source>
        <dbReference type="EMBL" id="RKS97869.1"/>
    </source>
</evidence>
<accession>A0A495SE27</accession>
<dbReference type="Proteomes" id="UP000272428">
    <property type="component" value="Unassembled WGS sequence"/>
</dbReference>
<name>A0A495SE27_9FLAO</name>
<feature type="transmembrane region" description="Helical" evidence="1">
    <location>
        <begin position="82"/>
        <end position="101"/>
    </location>
</feature>
<keyword evidence="1" id="KW-0812">Transmembrane</keyword>
<reference evidence="2 3" key="1">
    <citation type="submission" date="2018-10" db="EMBL/GenBank/DDBJ databases">
        <title>Genomic Encyclopedia of Archaeal and Bacterial Type Strains, Phase II (KMG-II): from individual species to whole genera.</title>
        <authorList>
            <person name="Goeker M."/>
        </authorList>
    </citation>
    <scope>NUCLEOTIDE SEQUENCE [LARGE SCALE GENOMIC DNA]</scope>
    <source>
        <strain evidence="2 3">DSM 14219</strain>
    </source>
</reference>
<sequence>MRLKFGIVFYMILEIITLFTGFYFFKISALFSIIFFVAAIAIIIFICKEYLSHKTLEIPINEHTVPEETQIKYSVAWKIINILIYFILIIIGIFMLSLLYYKKNFDNIFGTIFALAFITFSCIMVIKDIRKISDVIISISNEGIRLNKNPRIKWSEIEQEKIITKYFKNIDSRHQYRQEVNYLYFYHNNEKIEIGIDNLNITNYNLSQYLKIYRQRYNNIK</sequence>
<keyword evidence="3" id="KW-1185">Reference proteome</keyword>
<dbReference type="EMBL" id="RBXB01000002">
    <property type="protein sequence ID" value="RKS97869.1"/>
    <property type="molecule type" value="Genomic_DNA"/>
</dbReference>
<keyword evidence="1" id="KW-1133">Transmembrane helix</keyword>
<organism evidence="2 3">
    <name type="scientific">Chryseobacterium defluvii</name>
    <dbReference type="NCBI Taxonomy" id="160396"/>
    <lineage>
        <taxon>Bacteria</taxon>
        <taxon>Pseudomonadati</taxon>
        <taxon>Bacteroidota</taxon>
        <taxon>Flavobacteriia</taxon>
        <taxon>Flavobacteriales</taxon>
        <taxon>Weeksellaceae</taxon>
        <taxon>Chryseobacterium group</taxon>
        <taxon>Chryseobacterium</taxon>
    </lineage>
</organism>
<feature type="transmembrane region" description="Helical" evidence="1">
    <location>
        <begin position="31"/>
        <end position="51"/>
    </location>
</feature>
<proteinExistence type="predicted"/>
<gene>
    <name evidence="2" type="ORF">BCF58_2003</name>
</gene>